<protein>
    <submittedName>
        <fullName evidence="3">LLM class flavin-dependent oxidoreductase</fullName>
    </submittedName>
</protein>
<dbReference type="SUPFAM" id="SSF51679">
    <property type="entry name" value="Bacterial luciferase-like"/>
    <property type="match status" value="1"/>
</dbReference>
<keyword evidence="4" id="KW-1185">Reference proteome</keyword>
<dbReference type="InterPro" id="IPR011251">
    <property type="entry name" value="Luciferase-like_dom"/>
</dbReference>
<accession>A0ABD6CW08</accession>
<evidence type="ECO:0000259" key="2">
    <source>
        <dbReference type="Pfam" id="PF00296"/>
    </source>
</evidence>
<evidence type="ECO:0000313" key="3">
    <source>
        <dbReference type="EMBL" id="MFD1632562.1"/>
    </source>
</evidence>
<evidence type="ECO:0000313" key="4">
    <source>
        <dbReference type="Proteomes" id="UP001597075"/>
    </source>
</evidence>
<dbReference type="Pfam" id="PF00296">
    <property type="entry name" value="Bac_luciferase"/>
    <property type="match status" value="1"/>
</dbReference>
<dbReference type="AlphaFoldDB" id="A0ABD6CW08"/>
<gene>
    <name evidence="3" type="ORF">ACFSBJ_02190</name>
</gene>
<dbReference type="EMBL" id="JBHUDL010000004">
    <property type="protein sequence ID" value="MFD1632562.1"/>
    <property type="molecule type" value="Genomic_DNA"/>
</dbReference>
<comment type="caution">
    <text evidence="3">The sequence shown here is derived from an EMBL/GenBank/DDBJ whole genome shotgun (WGS) entry which is preliminary data.</text>
</comment>
<proteinExistence type="predicted"/>
<sequence length="325" mass="33477">MTLGRGVVLPDGPVPDARDFAVRCESLGYDACWVGELWGRDAFVTLTAVAGAVDDLTLGTAIVNVFSRSPATLAAAASSLAAVAPAGVRLGVGPSTPTAVEGLHGRDYGRPVRRLHETAELVAALAGGSGRVDYDGETVSVADVPALDSDVPVYTAALGPAARRATGRVADGWLPHNVPFQNLAEAFETVAATAREAGRDPDSITVAPYVPAVVDDDPAVARDAIRDHLAYYVGSGEGYRRAVATVFPDAAERVAAAWADGDRDAARAAVTAEMVDALGVAGRPETARERFHEVASLGVVDHPIVVIPDGVDDATAERTVAALAP</sequence>
<dbReference type="InterPro" id="IPR036661">
    <property type="entry name" value="Luciferase-like_sf"/>
</dbReference>
<dbReference type="Gene3D" id="3.20.20.30">
    <property type="entry name" value="Luciferase-like domain"/>
    <property type="match status" value="1"/>
</dbReference>
<dbReference type="CDD" id="cd01097">
    <property type="entry name" value="Tetrahydromethanopterin_reductase"/>
    <property type="match status" value="1"/>
</dbReference>
<organism evidence="3 4">
    <name type="scientific">Haloplanus ruber</name>
    <dbReference type="NCBI Taxonomy" id="869892"/>
    <lineage>
        <taxon>Archaea</taxon>
        <taxon>Methanobacteriati</taxon>
        <taxon>Methanobacteriota</taxon>
        <taxon>Stenosarchaea group</taxon>
        <taxon>Halobacteria</taxon>
        <taxon>Halobacteriales</taxon>
        <taxon>Haloferacaceae</taxon>
        <taxon>Haloplanus</taxon>
    </lineage>
</organism>
<evidence type="ECO:0000256" key="1">
    <source>
        <dbReference type="ARBA" id="ARBA00023002"/>
    </source>
</evidence>
<name>A0ABD6CW08_9EURY</name>
<dbReference type="InterPro" id="IPR050564">
    <property type="entry name" value="F420-G6PD/mer"/>
</dbReference>
<reference evidence="3 4" key="1">
    <citation type="journal article" date="2019" name="Int. J. Syst. Evol. Microbiol.">
        <title>The Global Catalogue of Microorganisms (GCM) 10K type strain sequencing project: providing services to taxonomists for standard genome sequencing and annotation.</title>
        <authorList>
            <consortium name="The Broad Institute Genomics Platform"/>
            <consortium name="The Broad Institute Genome Sequencing Center for Infectious Disease"/>
            <person name="Wu L."/>
            <person name="Ma J."/>
        </authorList>
    </citation>
    <scope>NUCLEOTIDE SEQUENCE [LARGE SCALE GENOMIC DNA]</scope>
    <source>
        <strain evidence="3 4">CGMCC 1.10594</strain>
    </source>
</reference>
<dbReference type="Proteomes" id="UP001597075">
    <property type="component" value="Unassembled WGS sequence"/>
</dbReference>
<dbReference type="PANTHER" id="PTHR43244">
    <property type="match status" value="1"/>
</dbReference>
<dbReference type="RefSeq" id="WP_256406141.1">
    <property type="nucleotide sequence ID" value="NZ_CP187151.1"/>
</dbReference>
<keyword evidence="1" id="KW-0560">Oxidoreductase</keyword>
<dbReference type="PANTHER" id="PTHR43244:SF1">
    <property type="entry name" value="5,10-METHYLENETETRAHYDROMETHANOPTERIN REDUCTASE"/>
    <property type="match status" value="1"/>
</dbReference>
<feature type="domain" description="Luciferase-like" evidence="2">
    <location>
        <begin position="13"/>
        <end position="299"/>
    </location>
</feature>
<dbReference type="GO" id="GO:0016491">
    <property type="term" value="F:oxidoreductase activity"/>
    <property type="evidence" value="ECO:0007669"/>
    <property type="project" value="UniProtKB-KW"/>
</dbReference>